<dbReference type="Proteomes" id="UP001479436">
    <property type="component" value="Unassembled WGS sequence"/>
</dbReference>
<evidence type="ECO:0000313" key="11">
    <source>
        <dbReference type="EMBL" id="KAK9695922.1"/>
    </source>
</evidence>
<gene>
    <name evidence="11" type="ORF">K7432_012727</name>
</gene>
<evidence type="ECO:0000256" key="5">
    <source>
        <dbReference type="ARBA" id="ARBA00022824"/>
    </source>
</evidence>
<keyword evidence="12" id="KW-1185">Reference proteome</keyword>
<evidence type="ECO:0000256" key="1">
    <source>
        <dbReference type="ARBA" id="ARBA00004477"/>
    </source>
</evidence>
<comment type="subcellular location">
    <subcellularLocation>
        <location evidence="1">Endoplasmic reticulum membrane</location>
        <topology evidence="1">Multi-pass membrane protein</topology>
    </subcellularLocation>
</comment>
<keyword evidence="7 8" id="KW-0472">Membrane</keyword>
<name>A0ABR2VS07_9FUNG</name>
<evidence type="ECO:0000256" key="4">
    <source>
        <dbReference type="ARBA" id="ARBA00022692"/>
    </source>
</evidence>
<dbReference type="Pfam" id="PF06417">
    <property type="entry name" value="EMC4"/>
    <property type="match status" value="1"/>
</dbReference>
<comment type="caution">
    <text evidence="11">The sequence shown here is derived from an EMBL/GenBank/DDBJ whole genome shotgun (WGS) entry which is preliminary data.</text>
</comment>
<protein>
    <recommendedName>
        <fullName evidence="3 8">ER membrane protein complex subunit 4</fullName>
    </recommendedName>
</protein>
<keyword evidence="5" id="KW-0256">Endoplasmic reticulum</keyword>
<evidence type="ECO:0000256" key="8">
    <source>
        <dbReference type="PIRNR" id="PIRNR017207"/>
    </source>
</evidence>
<proteinExistence type="inferred from homology"/>
<dbReference type="EMBL" id="JASJQH010008020">
    <property type="protein sequence ID" value="KAK9695922.1"/>
    <property type="molecule type" value="Genomic_DNA"/>
</dbReference>
<keyword evidence="6 10" id="KW-1133">Transmembrane helix</keyword>
<feature type="transmembrane region" description="Helical" evidence="10">
    <location>
        <begin position="135"/>
        <end position="154"/>
    </location>
</feature>
<evidence type="ECO:0000256" key="2">
    <source>
        <dbReference type="ARBA" id="ARBA00007715"/>
    </source>
</evidence>
<evidence type="ECO:0000256" key="9">
    <source>
        <dbReference type="SAM" id="MobiDB-lite"/>
    </source>
</evidence>
<feature type="compositionally biased region" description="Polar residues" evidence="9">
    <location>
        <begin position="1"/>
        <end position="17"/>
    </location>
</feature>
<dbReference type="PIRSF" id="PIRSF017207">
    <property type="entry name" value="UCP017207_TM-p85"/>
    <property type="match status" value="1"/>
</dbReference>
<feature type="compositionally biased region" description="Polar residues" evidence="9">
    <location>
        <begin position="33"/>
        <end position="44"/>
    </location>
</feature>
<reference evidence="11 12" key="1">
    <citation type="submission" date="2023-04" db="EMBL/GenBank/DDBJ databases">
        <title>Genome of Basidiobolus ranarum AG-B5.</title>
        <authorList>
            <person name="Stajich J.E."/>
            <person name="Carter-House D."/>
            <person name="Gryganskyi A."/>
        </authorList>
    </citation>
    <scope>NUCLEOTIDE SEQUENCE [LARGE SCALE GENOMIC DNA]</scope>
    <source>
        <strain evidence="11 12">AG-B5</strain>
    </source>
</reference>
<evidence type="ECO:0000256" key="10">
    <source>
        <dbReference type="SAM" id="Phobius"/>
    </source>
</evidence>
<dbReference type="InterPro" id="IPR009445">
    <property type="entry name" value="TMEM85/Emc4"/>
</dbReference>
<evidence type="ECO:0000313" key="12">
    <source>
        <dbReference type="Proteomes" id="UP001479436"/>
    </source>
</evidence>
<sequence length="183" mass="20190">MSKNSSKWTVDFSTLDQSRARRNEQLDPPGFVATSSGNSKNATKNIKPVDPGVSANLKLKKAWEVSLAPAKNIPMNGFMLYMSGSGVQIFSIIITGMLFFQPFQALMNLGPVFERFEAKPSKGKGKVPEEQVNLMLPKLVFIAVQLTIMCMGVYKLSSMGLLPTASSDWLAFMDPKQMLEFTV</sequence>
<accession>A0ABR2VS07</accession>
<dbReference type="PANTHER" id="PTHR19315">
    <property type="entry name" value="ER MEMBRANE PROTEIN COMPLEX SUBUNIT 4"/>
    <property type="match status" value="1"/>
</dbReference>
<evidence type="ECO:0000256" key="7">
    <source>
        <dbReference type="ARBA" id="ARBA00023136"/>
    </source>
</evidence>
<comment type="similarity">
    <text evidence="2 8">Belongs to the EMC4 family.</text>
</comment>
<feature type="region of interest" description="Disordered" evidence="9">
    <location>
        <begin position="1"/>
        <end position="47"/>
    </location>
</feature>
<feature type="transmembrane region" description="Helical" evidence="10">
    <location>
        <begin position="78"/>
        <end position="100"/>
    </location>
</feature>
<evidence type="ECO:0000256" key="6">
    <source>
        <dbReference type="ARBA" id="ARBA00022989"/>
    </source>
</evidence>
<evidence type="ECO:0000256" key="3">
    <source>
        <dbReference type="ARBA" id="ARBA00020820"/>
    </source>
</evidence>
<organism evidence="11 12">
    <name type="scientific">Basidiobolus ranarum</name>
    <dbReference type="NCBI Taxonomy" id="34480"/>
    <lineage>
        <taxon>Eukaryota</taxon>
        <taxon>Fungi</taxon>
        <taxon>Fungi incertae sedis</taxon>
        <taxon>Zoopagomycota</taxon>
        <taxon>Entomophthoromycotina</taxon>
        <taxon>Basidiobolomycetes</taxon>
        <taxon>Basidiobolales</taxon>
        <taxon>Basidiobolaceae</taxon>
        <taxon>Basidiobolus</taxon>
    </lineage>
</organism>
<keyword evidence="4 10" id="KW-0812">Transmembrane</keyword>